<sequence length="8" mass="890">MSQGTTEH</sequence>
<keyword evidence="2" id="KW-1185">Reference proteome</keyword>
<accession>A0A5B7HE14</accession>
<evidence type="ECO:0000313" key="1">
    <source>
        <dbReference type="EMBL" id="MPC67855.1"/>
    </source>
</evidence>
<dbReference type="EMBL" id="VSRR010026864">
    <property type="protein sequence ID" value="MPC67855.1"/>
    <property type="molecule type" value="Genomic_DNA"/>
</dbReference>
<organism evidence="1 2">
    <name type="scientific">Portunus trituberculatus</name>
    <name type="common">Swimming crab</name>
    <name type="synonym">Neptunus trituberculatus</name>
    <dbReference type="NCBI Taxonomy" id="210409"/>
    <lineage>
        <taxon>Eukaryota</taxon>
        <taxon>Metazoa</taxon>
        <taxon>Ecdysozoa</taxon>
        <taxon>Arthropoda</taxon>
        <taxon>Crustacea</taxon>
        <taxon>Multicrustacea</taxon>
        <taxon>Malacostraca</taxon>
        <taxon>Eumalacostraca</taxon>
        <taxon>Eucarida</taxon>
        <taxon>Decapoda</taxon>
        <taxon>Pleocyemata</taxon>
        <taxon>Brachyura</taxon>
        <taxon>Eubrachyura</taxon>
        <taxon>Portunoidea</taxon>
        <taxon>Portunidae</taxon>
        <taxon>Portuninae</taxon>
        <taxon>Portunus</taxon>
    </lineage>
</organism>
<name>A0A5B7HE14_PORTR</name>
<gene>
    <name evidence="1" type="ORF">E2C01_062041</name>
</gene>
<protein>
    <submittedName>
        <fullName evidence="1">Uncharacterized protein</fullName>
    </submittedName>
</protein>
<proteinExistence type="predicted"/>
<reference evidence="1 2" key="1">
    <citation type="submission" date="2019-05" db="EMBL/GenBank/DDBJ databases">
        <title>Another draft genome of Portunus trituberculatus and its Hox gene families provides insights of decapod evolution.</title>
        <authorList>
            <person name="Jeong J.-H."/>
            <person name="Song I."/>
            <person name="Kim S."/>
            <person name="Choi T."/>
            <person name="Kim D."/>
            <person name="Ryu S."/>
            <person name="Kim W."/>
        </authorList>
    </citation>
    <scope>NUCLEOTIDE SEQUENCE [LARGE SCALE GENOMIC DNA]</scope>
    <source>
        <tissue evidence="1">Muscle</tissue>
    </source>
</reference>
<evidence type="ECO:0000313" key="2">
    <source>
        <dbReference type="Proteomes" id="UP000324222"/>
    </source>
</evidence>
<comment type="caution">
    <text evidence="1">The sequence shown here is derived from an EMBL/GenBank/DDBJ whole genome shotgun (WGS) entry which is preliminary data.</text>
</comment>
<dbReference type="Proteomes" id="UP000324222">
    <property type="component" value="Unassembled WGS sequence"/>
</dbReference>